<feature type="domain" description="HD Cas3-type" evidence="10">
    <location>
        <begin position="36"/>
        <end position="228"/>
    </location>
</feature>
<dbReference type="GO" id="GO:0004518">
    <property type="term" value="F:nuclease activity"/>
    <property type="evidence" value="ECO:0007669"/>
    <property type="project" value="UniProtKB-KW"/>
</dbReference>
<comment type="similarity">
    <text evidence="1">In the N-terminal section; belongs to the CRISPR-associated nuclease Cas3-HD family.</text>
</comment>
<dbReference type="Proteomes" id="UP000001929">
    <property type="component" value="Chromosome"/>
</dbReference>
<keyword evidence="12" id="KW-1185">Reference proteome</keyword>
<evidence type="ECO:0000256" key="8">
    <source>
        <dbReference type="ARBA" id="ARBA00022840"/>
    </source>
</evidence>
<evidence type="ECO:0000313" key="11">
    <source>
        <dbReference type="EMBL" id="ABC21145.1"/>
    </source>
</evidence>
<reference evidence="11 12" key="1">
    <citation type="journal article" date="2011" name="Stand. Genomic Sci.">
        <title>Complete genome sequence of Rhodospirillum rubrum type strain (S1).</title>
        <authorList>
            <person name="Munk A.C."/>
            <person name="Copeland A."/>
            <person name="Lucas S."/>
            <person name="Lapidus A."/>
            <person name="Del Rio T.G."/>
            <person name="Barry K."/>
            <person name="Detter J.C."/>
            <person name="Hammon N."/>
            <person name="Israni S."/>
            <person name="Pitluck S."/>
            <person name="Brettin T."/>
            <person name="Bruce D."/>
            <person name="Han C."/>
            <person name="Tapia R."/>
            <person name="Gilna P."/>
            <person name="Schmutz J."/>
            <person name="Larimer F."/>
            <person name="Land M."/>
            <person name="Kyrpides N.C."/>
            <person name="Mavromatis K."/>
            <person name="Richardson P."/>
            <person name="Rohde M."/>
            <person name="Goker M."/>
            <person name="Klenk H.P."/>
            <person name="Zhang Y."/>
            <person name="Roberts G.P."/>
            <person name="Reslewic S."/>
            <person name="Schwartz D.C."/>
        </authorList>
    </citation>
    <scope>NUCLEOTIDE SEQUENCE [LARGE SCALE GENOMIC DNA]</scope>
    <source>
        <strain evidence="12">ATCC 11170 / ATH 1.1.1 / DSM 467 / LMG 4362 / NCIMB 8255 / S1</strain>
    </source>
</reference>
<accession>Q2RXK0</accession>
<dbReference type="InterPro" id="IPR027417">
    <property type="entry name" value="P-loop_NTPase"/>
</dbReference>
<dbReference type="SMART" id="SM00471">
    <property type="entry name" value="HDc"/>
    <property type="match status" value="1"/>
</dbReference>
<dbReference type="GO" id="GO:0046872">
    <property type="term" value="F:metal ion binding"/>
    <property type="evidence" value="ECO:0007669"/>
    <property type="project" value="UniProtKB-KW"/>
</dbReference>
<dbReference type="KEGG" id="rru:Rru_A0340"/>
<keyword evidence="8" id="KW-0067">ATP-binding</keyword>
<dbReference type="STRING" id="269796.Rru_A0340"/>
<evidence type="ECO:0000256" key="3">
    <source>
        <dbReference type="ARBA" id="ARBA00022722"/>
    </source>
</evidence>
<dbReference type="GO" id="GO:0003723">
    <property type="term" value="F:RNA binding"/>
    <property type="evidence" value="ECO:0007669"/>
    <property type="project" value="TreeGrafter"/>
</dbReference>
<name>Q2RXK0_RHORT</name>
<evidence type="ECO:0000256" key="1">
    <source>
        <dbReference type="ARBA" id="ARBA00006847"/>
    </source>
</evidence>
<keyword evidence="9" id="KW-0051">Antiviral defense</keyword>
<dbReference type="NCBIfam" id="TIGR01596">
    <property type="entry name" value="cas3_HD"/>
    <property type="match status" value="1"/>
</dbReference>
<dbReference type="PANTHER" id="PTHR47963:SF9">
    <property type="entry name" value="CRISPR-ASSOCIATED ENDONUCLEASE_HELICASE CAS3"/>
    <property type="match status" value="1"/>
</dbReference>
<protein>
    <submittedName>
        <fullName evidence="11">CRISPR-associated helicase, Cas3 family</fullName>
    </submittedName>
</protein>
<dbReference type="CDD" id="cd17930">
    <property type="entry name" value="DEXHc_cas3"/>
    <property type="match status" value="1"/>
</dbReference>
<evidence type="ECO:0000256" key="4">
    <source>
        <dbReference type="ARBA" id="ARBA00022723"/>
    </source>
</evidence>
<gene>
    <name evidence="11" type="ordered locus">Rru_A0340</name>
</gene>
<keyword evidence="5" id="KW-0547">Nucleotide-binding</keyword>
<evidence type="ECO:0000259" key="10">
    <source>
        <dbReference type="PROSITE" id="PS51643"/>
    </source>
</evidence>
<dbReference type="GO" id="GO:0005524">
    <property type="term" value="F:ATP binding"/>
    <property type="evidence" value="ECO:0007669"/>
    <property type="project" value="UniProtKB-KW"/>
</dbReference>
<evidence type="ECO:0000313" key="12">
    <source>
        <dbReference type="Proteomes" id="UP000001929"/>
    </source>
</evidence>
<dbReference type="PANTHER" id="PTHR47963">
    <property type="entry name" value="DEAD-BOX ATP-DEPENDENT RNA HELICASE 47, MITOCHONDRIAL"/>
    <property type="match status" value="1"/>
</dbReference>
<dbReference type="InterPro" id="IPR003607">
    <property type="entry name" value="HD/PDEase_dom"/>
</dbReference>
<dbReference type="Pfam" id="PF18019">
    <property type="entry name" value="Cas3_HD"/>
    <property type="match status" value="1"/>
</dbReference>
<dbReference type="InterPro" id="IPR038257">
    <property type="entry name" value="CRISPR-assoc_Cas3_HD_sf"/>
</dbReference>
<proteinExistence type="inferred from homology"/>
<dbReference type="Gene3D" id="1.10.3210.30">
    <property type="match status" value="1"/>
</dbReference>
<evidence type="ECO:0000256" key="5">
    <source>
        <dbReference type="ARBA" id="ARBA00022741"/>
    </source>
</evidence>
<dbReference type="EMBL" id="CP000230">
    <property type="protein sequence ID" value="ABC21145.1"/>
    <property type="molecule type" value="Genomic_DNA"/>
</dbReference>
<dbReference type="CDD" id="cd09641">
    <property type="entry name" value="Cas3''_I"/>
    <property type="match status" value="1"/>
</dbReference>
<dbReference type="SUPFAM" id="SSF52540">
    <property type="entry name" value="P-loop containing nucleoside triphosphate hydrolases"/>
    <property type="match status" value="1"/>
</dbReference>
<dbReference type="SMART" id="SM00487">
    <property type="entry name" value="DEXDc"/>
    <property type="match status" value="1"/>
</dbReference>
<dbReference type="AlphaFoldDB" id="Q2RXK0"/>
<evidence type="ECO:0000256" key="2">
    <source>
        <dbReference type="ARBA" id="ARBA00009046"/>
    </source>
</evidence>
<sequence length="885" mass="95208">MRGIGGWALNDVTGSAAEQNQESRKGLYGAPWGKSRDGESHHLAHHCADVAACFEAMAALPGVRSRLERAAGGPLSEVDIARLAVLVFLHDIGKLHPGFQAKAWPEGLWTGPRHGHMREGVEIFQHQAPPDIVRSLHLEKLIEWGVDWNLLFSVLAHHGRPVSMEGGRPPCWRAVAKAGYDPGAASAEVGGLIPRWFAGAFVQDGRPLPSMVGFAHLFCGFVSLADWLGSTRAVFPFKAELDVDYMEKARKKAGAAVAAIGLDPRALQRKAAGRADFATLTGIDTPRPQQQLVGAFPLAEPLVILEAETGSGKTEAALWRFVLLFAAGKVDSLYFALPTRAAAIQLHARVNKAMARVFGADAPEAVLAVPGYLKSGVVGGHALPDWGVRWDDDGGLDESRLLARWAAESAKRHLAATIAVGTVDQAMLAALQVKHAHLRGAALSRSLLVIDEVHASDRYMVEVQTHLLAMHLGHGGQAMLMSATLGSLARTKWLGRKTSPSFEEAVATPYPAVWGKGEVAPRGGIGKGGEKSVAIGLVPSWTAETAAALAIDAARSGARVLVVRNTVRAAISTFDRVRQAGGEDLLLTVAKGPALHHGRFAPEDRALLDGAVEAALSVDQATRTPGGRIVIGTQTLEQSLDIDADFLITDLCPVDVLLQRIGRLHRHALSRPSGFEVPHCRVLMPEQGLEIFLPPFFENGLGGWDERGVLNGIYRDLSVLELTRRLIAAYPEWRIPAMNRFLVESATHPERIEALHRELGRPWETYWANVCGKDIADAGAARNIALPIGTPFADMRYPDPDKEERIRTRLGAEGARILFSGPVCGPFGVEISGVTLPPPWSHGIDGGTVVAPIALDGVLHFQAGGTKFEYGRRGTVRSYRLLEIS</sequence>
<keyword evidence="3" id="KW-0540">Nuclease</keyword>
<comment type="similarity">
    <text evidence="2">In the central section; belongs to the CRISPR-associated helicase Cas3 family.</text>
</comment>
<dbReference type="InterPro" id="IPR006474">
    <property type="entry name" value="Helicase_Cas3_CRISPR-ass_core"/>
</dbReference>
<dbReference type="PROSITE" id="PS51643">
    <property type="entry name" value="HD_CAS3"/>
    <property type="match status" value="1"/>
</dbReference>
<dbReference type="HOGENOM" id="CLU_013924_2_0_5"/>
<keyword evidence="6" id="KW-0378">Hydrolase</keyword>
<dbReference type="GO" id="GO:0016787">
    <property type="term" value="F:hydrolase activity"/>
    <property type="evidence" value="ECO:0007669"/>
    <property type="project" value="UniProtKB-KW"/>
</dbReference>
<dbReference type="Gene3D" id="3.40.50.300">
    <property type="entry name" value="P-loop containing nucleotide triphosphate hydrolases"/>
    <property type="match status" value="1"/>
</dbReference>
<evidence type="ECO:0000256" key="6">
    <source>
        <dbReference type="ARBA" id="ARBA00022801"/>
    </source>
</evidence>
<dbReference type="GO" id="GO:0003724">
    <property type="term" value="F:RNA helicase activity"/>
    <property type="evidence" value="ECO:0007669"/>
    <property type="project" value="TreeGrafter"/>
</dbReference>
<dbReference type="EnsemblBacteria" id="ABC21145">
    <property type="protein sequence ID" value="ABC21145"/>
    <property type="gene ID" value="Rru_A0340"/>
</dbReference>
<dbReference type="RefSeq" id="WP_011388093.1">
    <property type="nucleotide sequence ID" value="NC_007643.1"/>
</dbReference>
<dbReference type="InterPro" id="IPR006483">
    <property type="entry name" value="CRISPR-assoc_Cas3_HD"/>
</dbReference>
<dbReference type="InterPro" id="IPR054712">
    <property type="entry name" value="Cas3-like_dom"/>
</dbReference>
<dbReference type="eggNOG" id="COG1203">
    <property type="taxonomic scope" value="Bacteria"/>
</dbReference>
<dbReference type="NCBIfam" id="TIGR01587">
    <property type="entry name" value="cas3_core"/>
    <property type="match status" value="1"/>
</dbReference>
<evidence type="ECO:0000256" key="7">
    <source>
        <dbReference type="ARBA" id="ARBA00022806"/>
    </source>
</evidence>
<organism evidence="11 12">
    <name type="scientific">Rhodospirillum rubrum (strain ATCC 11170 / ATH 1.1.1 / DSM 467 / LMG 4362 / NCIMB 8255 / S1)</name>
    <dbReference type="NCBI Taxonomy" id="269796"/>
    <lineage>
        <taxon>Bacteria</taxon>
        <taxon>Pseudomonadati</taxon>
        <taxon>Pseudomonadota</taxon>
        <taxon>Alphaproteobacteria</taxon>
        <taxon>Rhodospirillales</taxon>
        <taxon>Rhodospirillaceae</taxon>
        <taxon>Rhodospirillum</taxon>
    </lineage>
</organism>
<keyword evidence="4" id="KW-0479">Metal-binding</keyword>
<keyword evidence="7" id="KW-0347">Helicase</keyword>
<evidence type="ECO:0000256" key="9">
    <source>
        <dbReference type="ARBA" id="ARBA00023118"/>
    </source>
</evidence>
<dbReference type="InterPro" id="IPR014001">
    <property type="entry name" value="Helicase_ATP-bd"/>
</dbReference>
<dbReference type="InterPro" id="IPR050547">
    <property type="entry name" value="DEAD_box_RNA_helicases"/>
</dbReference>
<dbReference type="GO" id="GO:0051607">
    <property type="term" value="P:defense response to virus"/>
    <property type="evidence" value="ECO:0007669"/>
    <property type="project" value="UniProtKB-KW"/>
</dbReference>
<dbReference type="PhylomeDB" id="Q2RXK0"/>
<dbReference type="PATRIC" id="fig|269796.9.peg.397"/>
<dbReference type="Pfam" id="PF22590">
    <property type="entry name" value="Cas3-like_C_2"/>
    <property type="match status" value="1"/>
</dbReference>